<gene>
    <name evidence="1" type="ORF">H6F81_06045</name>
</gene>
<dbReference type="EMBL" id="JACJQC010000003">
    <property type="protein sequence ID" value="MBD2170811.1"/>
    <property type="molecule type" value="Genomic_DNA"/>
</dbReference>
<proteinExistence type="predicted"/>
<evidence type="ECO:0000313" key="1">
    <source>
        <dbReference type="EMBL" id="MBD2170811.1"/>
    </source>
</evidence>
<dbReference type="RefSeq" id="WP_126987559.1">
    <property type="nucleotide sequence ID" value="NZ_JACJQC010000003.1"/>
</dbReference>
<keyword evidence="2" id="KW-1185">Reference proteome</keyword>
<organism evidence="1 2">
    <name type="scientific">Anabaena cylindrica FACHB-318</name>
    <dbReference type="NCBI Taxonomy" id="2692880"/>
    <lineage>
        <taxon>Bacteria</taxon>
        <taxon>Bacillati</taxon>
        <taxon>Cyanobacteriota</taxon>
        <taxon>Cyanophyceae</taxon>
        <taxon>Nostocales</taxon>
        <taxon>Nostocaceae</taxon>
        <taxon>Anabaena</taxon>
    </lineage>
</organism>
<evidence type="ECO:0000313" key="2">
    <source>
        <dbReference type="Proteomes" id="UP000638897"/>
    </source>
</evidence>
<dbReference type="Proteomes" id="UP000638897">
    <property type="component" value="Unassembled WGS sequence"/>
</dbReference>
<comment type="caution">
    <text evidence="1">The sequence shown here is derived from an EMBL/GenBank/DDBJ whole genome shotgun (WGS) entry which is preliminary data.</text>
</comment>
<protein>
    <submittedName>
        <fullName evidence="1">Uncharacterized protein</fullName>
    </submittedName>
</protein>
<accession>A0ABR7ZFB0</accession>
<sequence>MSSTFAFTVPSLSLKYNQSPQQQANNHWARTNLRSPSLCLLYLGVAYHSDRVANQGNCILFMTIR</sequence>
<name>A0ABR7ZFB0_ANACY</name>
<reference evidence="1 2" key="1">
    <citation type="journal article" date="2020" name="ISME J.">
        <title>Comparative genomics reveals insights into cyanobacterial evolution and habitat adaptation.</title>
        <authorList>
            <person name="Chen M.Y."/>
            <person name="Teng W.K."/>
            <person name="Zhao L."/>
            <person name="Hu C.X."/>
            <person name="Zhou Y.K."/>
            <person name="Han B.P."/>
            <person name="Song L.R."/>
            <person name="Shu W.S."/>
        </authorList>
    </citation>
    <scope>NUCLEOTIDE SEQUENCE [LARGE SCALE GENOMIC DNA]</scope>
    <source>
        <strain evidence="1 2">FACHB-318</strain>
    </source>
</reference>